<dbReference type="VEuPathDB" id="TriTrypDB:LpyrH10_32_0080"/>
<gene>
    <name evidence="2" type="ORF">ABB37_09475</name>
</gene>
<dbReference type="Proteomes" id="UP000037923">
    <property type="component" value="Unassembled WGS sequence"/>
</dbReference>
<protein>
    <submittedName>
        <fullName evidence="2">Uncharacterized protein</fullName>
    </submittedName>
</protein>
<keyword evidence="1" id="KW-0472">Membrane</keyword>
<comment type="caution">
    <text evidence="2">The sequence shown here is derived from an EMBL/GenBank/DDBJ whole genome shotgun (WGS) entry which is preliminary data.</text>
</comment>
<dbReference type="EMBL" id="LGTL01000032">
    <property type="protein sequence ID" value="KPA73831.1"/>
    <property type="molecule type" value="Genomic_DNA"/>
</dbReference>
<name>A0A0N0DR99_LEPPY</name>
<keyword evidence="1" id="KW-0812">Transmembrane</keyword>
<keyword evidence="3" id="KW-1185">Reference proteome</keyword>
<accession>A0A0N0DR99</accession>
<evidence type="ECO:0000256" key="1">
    <source>
        <dbReference type="SAM" id="Phobius"/>
    </source>
</evidence>
<evidence type="ECO:0000313" key="2">
    <source>
        <dbReference type="EMBL" id="KPA73831.1"/>
    </source>
</evidence>
<dbReference type="AlphaFoldDB" id="A0A0N0DR99"/>
<feature type="transmembrane region" description="Helical" evidence="1">
    <location>
        <begin position="70"/>
        <end position="90"/>
    </location>
</feature>
<keyword evidence="1" id="KW-1133">Transmembrane helix</keyword>
<evidence type="ECO:0000313" key="3">
    <source>
        <dbReference type="Proteomes" id="UP000037923"/>
    </source>
</evidence>
<organism evidence="2 3">
    <name type="scientific">Leptomonas pyrrhocoris</name>
    <name type="common">Firebug parasite</name>
    <dbReference type="NCBI Taxonomy" id="157538"/>
    <lineage>
        <taxon>Eukaryota</taxon>
        <taxon>Discoba</taxon>
        <taxon>Euglenozoa</taxon>
        <taxon>Kinetoplastea</taxon>
        <taxon>Metakinetoplastina</taxon>
        <taxon>Trypanosomatida</taxon>
        <taxon>Trypanosomatidae</taxon>
        <taxon>Leishmaniinae</taxon>
        <taxon>Leptomonas</taxon>
    </lineage>
</organism>
<proteinExistence type="predicted"/>
<dbReference type="RefSeq" id="XP_015652270.1">
    <property type="nucleotide sequence ID" value="XM_015808950.1"/>
</dbReference>
<dbReference type="GeneID" id="26909758"/>
<sequence>MSTAVVYKYMASQPGEDLCTFYQEHQCSGFEYSCNSGYRESALCDVPCNLQAFADTTCYGAMWAPMMFTVAPLLVLSVFFLCACLFSLILTVKMVMIGRRVAQRSI</sequence>
<reference evidence="2 3" key="1">
    <citation type="submission" date="2015-07" db="EMBL/GenBank/DDBJ databases">
        <title>High-quality genome of monoxenous trypanosomatid Leptomonas pyrrhocoris.</title>
        <authorList>
            <person name="Flegontov P."/>
            <person name="Butenko A."/>
            <person name="Firsov S."/>
            <person name="Vlcek C."/>
            <person name="Logacheva M.D."/>
            <person name="Field M."/>
            <person name="Filatov D."/>
            <person name="Flegontova O."/>
            <person name="Gerasimov E."/>
            <person name="Jackson A.P."/>
            <person name="Kelly S."/>
            <person name="Opperdoes F."/>
            <person name="O'Reilly A."/>
            <person name="Votypka J."/>
            <person name="Yurchenko V."/>
            <person name="Lukes J."/>
        </authorList>
    </citation>
    <scope>NUCLEOTIDE SEQUENCE [LARGE SCALE GENOMIC DNA]</scope>
    <source>
        <strain evidence="2">H10</strain>
    </source>
</reference>